<dbReference type="Pfam" id="PF00293">
    <property type="entry name" value="NUDIX"/>
    <property type="match status" value="1"/>
</dbReference>
<keyword evidence="5 10" id="KW-0479">Metal-binding</keyword>
<dbReference type="NCBIfam" id="TIGR02150">
    <property type="entry name" value="IPP_isom_1"/>
    <property type="match status" value="1"/>
</dbReference>
<comment type="catalytic activity">
    <reaction evidence="10">
        <text>isopentenyl diphosphate = dimethylallyl diphosphate</text>
        <dbReference type="Rhea" id="RHEA:23284"/>
        <dbReference type="ChEBI" id="CHEBI:57623"/>
        <dbReference type="ChEBI" id="CHEBI:128769"/>
        <dbReference type="EC" id="5.3.3.2"/>
    </reaction>
</comment>
<evidence type="ECO:0000256" key="2">
    <source>
        <dbReference type="ARBA" id="ARBA00007579"/>
    </source>
</evidence>
<gene>
    <name evidence="10" type="primary">idi</name>
    <name evidence="13" type="ORF">C8D90_103221</name>
</gene>
<feature type="binding site" evidence="10">
    <location>
        <position position="84"/>
    </location>
    <ligand>
        <name>Mg(2+)</name>
        <dbReference type="ChEBI" id="CHEBI:18420"/>
    </ligand>
</feature>
<feature type="active site" evidence="10 11">
    <location>
        <position position="64"/>
    </location>
</feature>
<sequence length="172" mass="19904">MINVILVDENDRPTGTMEKLEAHRQGRRHRAISCYVFNSRGWLLLQLRAVQKYHAGGLWSNTCCGHPFPGEETHLAATRRLHEEMGMHCQLHKAFEFSYRVELDNGMVENEFGHIFLGTSDLTPQLNPAEAEAYAYVEPETLRRQMAEEPARFTPWFLLCYPHVLDYLAGRE</sequence>
<comment type="subunit">
    <text evidence="10">Homodimer.</text>
</comment>
<comment type="caution">
    <text evidence="13">The sequence shown here is derived from an EMBL/GenBank/DDBJ whole genome shotgun (WGS) entry which is preliminary data.</text>
</comment>
<evidence type="ECO:0000256" key="6">
    <source>
        <dbReference type="ARBA" id="ARBA00022842"/>
    </source>
</evidence>
<dbReference type="Gene3D" id="3.90.79.10">
    <property type="entry name" value="Nucleoside Triphosphate Pyrophosphohydrolase"/>
    <property type="match status" value="1"/>
</dbReference>
<comment type="cofactor">
    <cofactor evidence="10">
        <name>Mn(2+)</name>
        <dbReference type="ChEBI" id="CHEBI:29035"/>
    </cofactor>
    <text evidence="10">Binds 1 Mn(2+) ion per subunit.</text>
</comment>
<evidence type="ECO:0000256" key="9">
    <source>
        <dbReference type="ARBA" id="ARBA00023235"/>
    </source>
</evidence>
<evidence type="ECO:0000256" key="8">
    <source>
        <dbReference type="ARBA" id="ARBA00023229"/>
    </source>
</evidence>
<dbReference type="SUPFAM" id="SSF55811">
    <property type="entry name" value="Nudix"/>
    <property type="match status" value="1"/>
</dbReference>
<dbReference type="InterPro" id="IPR056375">
    <property type="entry name" value="Idi_bact"/>
</dbReference>
<keyword evidence="14" id="KW-1185">Reference proteome</keyword>
<evidence type="ECO:0000259" key="12">
    <source>
        <dbReference type="PROSITE" id="PS51462"/>
    </source>
</evidence>
<dbReference type="InterPro" id="IPR000086">
    <property type="entry name" value="NUDIX_hydrolase_dom"/>
</dbReference>
<dbReference type="RefSeq" id="WP_115458016.1">
    <property type="nucleotide sequence ID" value="NZ_QRAP01000003.1"/>
</dbReference>
<evidence type="ECO:0000256" key="5">
    <source>
        <dbReference type="ARBA" id="ARBA00022723"/>
    </source>
</evidence>
<dbReference type="PIRSF" id="PIRSF018427">
    <property type="entry name" value="Isopntndiph_ism"/>
    <property type="match status" value="1"/>
</dbReference>
<keyword evidence="8 10" id="KW-0414">Isoprene biosynthesis</keyword>
<dbReference type="CDD" id="cd02885">
    <property type="entry name" value="NUDIX_IPP_Isomerase"/>
    <property type="match status" value="1"/>
</dbReference>
<feature type="binding site" evidence="10">
    <location>
        <position position="23"/>
    </location>
    <ligand>
        <name>Mn(2+)</name>
        <dbReference type="ChEBI" id="CHEBI:29035"/>
    </ligand>
</feature>
<feature type="binding site" evidence="10">
    <location>
        <position position="109"/>
    </location>
    <ligand>
        <name>Mn(2+)</name>
        <dbReference type="ChEBI" id="CHEBI:29035"/>
    </ligand>
</feature>
<dbReference type="GO" id="GO:0004452">
    <property type="term" value="F:isopentenyl-diphosphate delta-isomerase activity"/>
    <property type="evidence" value="ECO:0007669"/>
    <property type="project" value="UniProtKB-UniRule"/>
</dbReference>
<comment type="function">
    <text evidence="10">Catalyzes the 1,3-allylic rearrangement of the homoallylic substrate isopentenyl (IPP) to its highly electrophilic allylic isomer, dimethylallyl diphosphate (DMAPP).</text>
</comment>
<feature type="binding site" evidence="10">
    <location>
        <position position="29"/>
    </location>
    <ligand>
        <name>Mn(2+)</name>
        <dbReference type="ChEBI" id="CHEBI:29035"/>
    </ligand>
</feature>
<dbReference type="PANTHER" id="PTHR10885:SF0">
    <property type="entry name" value="ISOPENTENYL-DIPHOSPHATE DELTA-ISOMERASE"/>
    <property type="match status" value="1"/>
</dbReference>
<dbReference type="PANTHER" id="PTHR10885">
    <property type="entry name" value="ISOPENTENYL-DIPHOSPHATE DELTA-ISOMERASE"/>
    <property type="match status" value="1"/>
</dbReference>
<dbReference type="GO" id="GO:0046872">
    <property type="term" value="F:metal ion binding"/>
    <property type="evidence" value="ECO:0007669"/>
    <property type="project" value="UniProtKB-KW"/>
</dbReference>
<dbReference type="InterPro" id="IPR011876">
    <property type="entry name" value="IsopentenylPP_isomerase_typ1"/>
</dbReference>
<dbReference type="GO" id="GO:0005737">
    <property type="term" value="C:cytoplasm"/>
    <property type="evidence" value="ECO:0007669"/>
    <property type="project" value="UniProtKB-SubCell"/>
</dbReference>
<comment type="similarity">
    <text evidence="2 10">Belongs to the IPP isomerase type 1 family.</text>
</comment>
<feature type="binding site" evidence="10">
    <location>
        <position position="111"/>
    </location>
    <ligand>
        <name>Mn(2+)</name>
        <dbReference type="ChEBI" id="CHEBI:29035"/>
    </ligand>
</feature>
<dbReference type="UniPathway" id="UPA00059">
    <property type="reaction ID" value="UER00104"/>
</dbReference>
<dbReference type="InterPro" id="IPR015797">
    <property type="entry name" value="NUDIX_hydrolase-like_dom_sf"/>
</dbReference>
<reference evidence="13 14" key="1">
    <citation type="submission" date="2018-07" db="EMBL/GenBank/DDBJ databases">
        <title>Genomic Encyclopedia of Type Strains, Phase IV (KMG-IV): sequencing the most valuable type-strain genomes for metagenomic binning, comparative biology and taxonomic classification.</title>
        <authorList>
            <person name="Goeker M."/>
        </authorList>
    </citation>
    <scope>NUCLEOTIDE SEQUENCE [LARGE SCALE GENOMIC DNA]</scope>
    <source>
        <strain evidence="13 14">DSM 103736</strain>
    </source>
</reference>
<name>A0A370QUB5_9GAMM</name>
<dbReference type="Proteomes" id="UP000254848">
    <property type="component" value="Unassembled WGS sequence"/>
</dbReference>
<feature type="domain" description="Nudix hydrolase" evidence="12">
    <location>
        <begin position="27"/>
        <end position="159"/>
    </location>
</feature>
<organism evidence="13 14">
    <name type="scientific">Enterobacillus tribolii</name>
    <dbReference type="NCBI Taxonomy" id="1487935"/>
    <lineage>
        <taxon>Bacteria</taxon>
        <taxon>Pseudomonadati</taxon>
        <taxon>Pseudomonadota</taxon>
        <taxon>Gammaproteobacteria</taxon>
        <taxon>Enterobacterales</taxon>
        <taxon>Hafniaceae</taxon>
        <taxon>Enterobacillus</taxon>
    </lineage>
</organism>
<accession>A0A370QUB5</accession>
<dbReference type="NCBIfam" id="NF002995">
    <property type="entry name" value="PRK03759.1"/>
    <property type="match status" value="1"/>
</dbReference>
<evidence type="ECO:0000256" key="1">
    <source>
        <dbReference type="ARBA" id="ARBA00004826"/>
    </source>
</evidence>
<evidence type="ECO:0000256" key="10">
    <source>
        <dbReference type="HAMAP-Rule" id="MF_00202"/>
    </source>
</evidence>
<comment type="cofactor">
    <cofactor evidence="10">
        <name>Mg(2+)</name>
        <dbReference type="ChEBI" id="CHEBI:18420"/>
    </cofactor>
    <text evidence="10">Binds 1 Mg(2+) ion per subunit. The magnesium ion binds only when substrate is bound.</text>
</comment>
<dbReference type="HAMAP" id="MF_00202">
    <property type="entry name" value="Idi"/>
    <property type="match status" value="1"/>
</dbReference>
<keyword evidence="6 10" id="KW-0460">Magnesium</keyword>
<dbReference type="OrthoDB" id="9809458at2"/>
<evidence type="ECO:0000313" key="14">
    <source>
        <dbReference type="Proteomes" id="UP000254848"/>
    </source>
</evidence>
<dbReference type="EMBL" id="QRAP01000003">
    <property type="protein sequence ID" value="RDK92828.1"/>
    <property type="molecule type" value="Genomic_DNA"/>
</dbReference>
<comment type="subcellular location">
    <subcellularLocation>
        <location evidence="10">Cytoplasm</location>
    </subcellularLocation>
</comment>
<dbReference type="PROSITE" id="PS51462">
    <property type="entry name" value="NUDIX"/>
    <property type="match status" value="1"/>
</dbReference>
<dbReference type="EC" id="5.3.3.2" evidence="3 10"/>
<feature type="active site" evidence="10 11">
    <location>
        <position position="111"/>
    </location>
</feature>
<feature type="binding site" evidence="10">
    <location>
        <position position="66"/>
    </location>
    <ligand>
        <name>Mn(2+)</name>
        <dbReference type="ChEBI" id="CHEBI:29035"/>
    </ligand>
</feature>
<dbReference type="GO" id="GO:0050992">
    <property type="term" value="P:dimethylallyl diphosphate biosynthetic process"/>
    <property type="evidence" value="ECO:0007669"/>
    <property type="project" value="UniProtKB-UniRule"/>
</dbReference>
<keyword evidence="9 10" id="KW-0413">Isomerase</keyword>
<evidence type="ECO:0000256" key="7">
    <source>
        <dbReference type="ARBA" id="ARBA00023211"/>
    </source>
</evidence>
<dbReference type="GO" id="GO:0009240">
    <property type="term" value="P:isopentenyl diphosphate biosynthetic process"/>
    <property type="evidence" value="ECO:0007669"/>
    <property type="project" value="TreeGrafter"/>
</dbReference>
<evidence type="ECO:0000256" key="11">
    <source>
        <dbReference type="PIRSR" id="PIRSR018427-1"/>
    </source>
</evidence>
<keyword evidence="7 10" id="KW-0464">Manganese</keyword>
<protein>
    <recommendedName>
        <fullName evidence="3 10">Isopentenyl-diphosphate Delta-isomerase</fullName>
        <shortName evidence="10">IPP isomerase</shortName>
        <ecNumber evidence="3 10">5.3.3.2</ecNumber>
    </recommendedName>
    <alternativeName>
        <fullName evidence="10">IPP:DMAPP isomerase</fullName>
    </alternativeName>
    <alternativeName>
        <fullName evidence="10">Isopentenyl pyrophosphate isomerase</fullName>
    </alternativeName>
</protein>
<keyword evidence="4 10" id="KW-0963">Cytoplasm</keyword>
<evidence type="ECO:0000256" key="3">
    <source>
        <dbReference type="ARBA" id="ARBA00012057"/>
    </source>
</evidence>
<comment type="pathway">
    <text evidence="1 10">Isoprenoid biosynthesis; dimethylallyl diphosphate biosynthesis; dimethylallyl diphosphate from isopentenyl diphosphate: step 1/1.</text>
</comment>
<evidence type="ECO:0000256" key="4">
    <source>
        <dbReference type="ARBA" id="ARBA00022490"/>
    </source>
</evidence>
<proteinExistence type="inferred from homology"/>
<evidence type="ECO:0000313" key="13">
    <source>
        <dbReference type="EMBL" id="RDK92828.1"/>
    </source>
</evidence>
<dbReference type="AlphaFoldDB" id="A0A370QUB5"/>